<keyword evidence="1" id="KW-1185">Reference proteome</keyword>
<evidence type="ECO:0000313" key="1">
    <source>
        <dbReference type="Proteomes" id="UP000036681"/>
    </source>
</evidence>
<dbReference type="AlphaFoldDB" id="A0A9J2PH52"/>
<dbReference type="WBParaSite" id="ALUE_0000933001-mRNA-1">
    <property type="protein sequence ID" value="ALUE_0000933001-mRNA-1"/>
    <property type="gene ID" value="ALUE_0000933001"/>
</dbReference>
<accession>A0A9J2PH52</accession>
<dbReference type="Proteomes" id="UP000036681">
    <property type="component" value="Unplaced"/>
</dbReference>
<evidence type="ECO:0000313" key="2">
    <source>
        <dbReference type="WBParaSite" id="ALUE_0000933001-mRNA-1"/>
    </source>
</evidence>
<sequence>MSSLSLVTAVCCSPQSAVVCVSGFDDGSHSTPIQCDHNEAISGRNANMSVILHSTLERKHITRKQISILLFADPQHSLRTFYSFFLSFGEPYYKMAWQCLLISAWTLYLVNGQPPPLVGAAESAQIAENAQKFVELYGLATQIMNLGGSIIGNAKDYNNYGFGNSGNGILGETIRPQLRGVRDYDISSYGSLAPLSEYGGGALGGSGKRFQSARQSGLETLLNSFLGSSVSSSPSSPSIVDIFSPSYQSESTSRSSSGSNIDSLINALIRSGAKEVMPESSNSQNIFSQFFG</sequence>
<organism evidence="1 2">
    <name type="scientific">Ascaris lumbricoides</name>
    <name type="common">Giant roundworm</name>
    <dbReference type="NCBI Taxonomy" id="6252"/>
    <lineage>
        <taxon>Eukaryota</taxon>
        <taxon>Metazoa</taxon>
        <taxon>Ecdysozoa</taxon>
        <taxon>Nematoda</taxon>
        <taxon>Chromadorea</taxon>
        <taxon>Rhabditida</taxon>
        <taxon>Spirurina</taxon>
        <taxon>Ascaridomorpha</taxon>
        <taxon>Ascaridoidea</taxon>
        <taxon>Ascarididae</taxon>
        <taxon>Ascaris</taxon>
    </lineage>
</organism>
<protein>
    <submittedName>
        <fullName evidence="2">Uncharacterized protein</fullName>
    </submittedName>
</protein>
<proteinExistence type="predicted"/>
<reference evidence="2" key="1">
    <citation type="submission" date="2023-03" db="UniProtKB">
        <authorList>
            <consortium name="WormBaseParasite"/>
        </authorList>
    </citation>
    <scope>IDENTIFICATION</scope>
</reference>
<name>A0A9J2PH52_ASCLU</name>